<feature type="compositionally biased region" description="Basic and acidic residues" evidence="1">
    <location>
        <begin position="842"/>
        <end position="852"/>
    </location>
</feature>
<accession>A0A8H8RAK5</accession>
<dbReference type="AlphaFoldDB" id="A0A8H8RAK5"/>
<dbReference type="RefSeq" id="XP_031009394.1">
    <property type="nucleotide sequence ID" value="XM_031146146.1"/>
</dbReference>
<evidence type="ECO:0000259" key="2">
    <source>
        <dbReference type="Pfam" id="PF26118"/>
    </source>
</evidence>
<feature type="compositionally biased region" description="Polar residues" evidence="1">
    <location>
        <begin position="900"/>
        <end position="915"/>
    </location>
</feature>
<evidence type="ECO:0000256" key="1">
    <source>
        <dbReference type="SAM" id="MobiDB-lite"/>
    </source>
</evidence>
<feature type="compositionally biased region" description="Basic and acidic residues" evidence="1">
    <location>
        <begin position="681"/>
        <end position="699"/>
    </location>
</feature>
<dbReference type="PANTHER" id="PTHR42081">
    <property type="entry name" value="ZINC FINGER PROTEIN DHHC DOMAIN CONTAINING PROTEIN"/>
    <property type="match status" value="1"/>
</dbReference>
<dbReference type="GeneID" id="41981359"/>
<feature type="region of interest" description="Disordered" evidence="1">
    <location>
        <begin position="1"/>
        <end position="22"/>
    </location>
</feature>
<feature type="compositionally biased region" description="Pro residues" evidence="1">
    <location>
        <begin position="550"/>
        <end position="569"/>
    </location>
</feature>
<feature type="compositionally biased region" description="Basic and acidic residues" evidence="1">
    <location>
        <begin position="380"/>
        <end position="448"/>
    </location>
</feature>
<comment type="caution">
    <text evidence="3">The sequence shown here is derived from an EMBL/GenBank/DDBJ whole genome shotgun (WGS) entry which is preliminary data.</text>
</comment>
<dbReference type="OrthoDB" id="5418088at2759"/>
<feature type="compositionally biased region" description="Basic and acidic residues" evidence="1">
    <location>
        <begin position="455"/>
        <end position="472"/>
    </location>
</feature>
<keyword evidence="4" id="KW-1185">Reference proteome</keyword>
<evidence type="ECO:0000313" key="4">
    <source>
        <dbReference type="Proteomes" id="UP000431533"/>
    </source>
</evidence>
<feature type="domain" description="DUF8035" evidence="2">
    <location>
        <begin position="760"/>
        <end position="814"/>
    </location>
</feature>
<feature type="compositionally biased region" description="Polar residues" evidence="1">
    <location>
        <begin position="94"/>
        <end position="103"/>
    </location>
</feature>
<dbReference type="EMBL" id="QGMH01000005">
    <property type="protein sequence ID" value="TVY30608.1"/>
    <property type="molecule type" value="Genomic_DNA"/>
</dbReference>
<feature type="compositionally biased region" description="Polar residues" evidence="1">
    <location>
        <begin position="245"/>
        <end position="260"/>
    </location>
</feature>
<dbReference type="InterPro" id="IPR058348">
    <property type="entry name" value="DUF8035"/>
</dbReference>
<feature type="compositionally biased region" description="Basic and acidic residues" evidence="1">
    <location>
        <begin position="715"/>
        <end position="741"/>
    </location>
</feature>
<gene>
    <name evidence="3" type="ORF">LHYA1_G001161</name>
</gene>
<feature type="region of interest" description="Disordered" evidence="1">
    <location>
        <begin position="212"/>
        <end position="760"/>
    </location>
</feature>
<proteinExistence type="predicted"/>
<protein>
    <recommendedName>
        <fullName evidence="2">DUF8035 domain-containing protein</fullName>
    </recommendedName>
</protein>
<sequence length="921" mass="104519">MSDGYGRYARPRSPVYNPARASLPINLNGQPLTSTHEHHVHAIPTSRREVVIPPRGGSSSTTSNAGTVMTTYKIKTDPPARSSSLRDGSRTRRSNTLESNPRPTVVTTVAQRHRPVVHSGRPVSPMKSPYRSSEEEYYAIPASSSHGHGNHQKRYSATMDNADMNRLATERETNRLRVAPVREGAAYTGSRARQAYPAPAVRHADTVADDYGDDGYGYTNPRDLVQYDLNNNTSSRSHARRDSLETGTRTSRPSSITSYNDIAPRPYDPRERGPPPTTRGFDRIPRTTASWEQPPQVRMPVPGPPSMEPIQRPARVEPPYEEQPIRRGGSHRPTSYHADSRRGPRDDYYEVRDEEPRRERSHRQEPRYDDAVEQRGFGIRTDRPERPERLDRLERADRSDRLERAERSDRSEREWSDRPERPERSDRLDRLDKSERFDRPDKLNDRREHKSSRNATDRSDKSDDRSEHKSGRGDAIAAGIGLASAALGLNAVKNSKWDDREDRDEREERRRKDYDEEPRRHKGSRDDTIDLGDRAPKERRRRESKDRDSSPPPRDVPAPRDIPPPPRTSPPIDRDVQPPQDPAYIDTRNERDGGSDRREHRRNRSERPEASTPRTGSDSSASPAPARPRSRAGKEAGAGVPAFNPKDAMDIIAMKAALNAKENEPAKPAKEPSPRASVIKTPRETAENSSDITERRSRDSFAPADNRQLRVVSPPREKPEDKPVKGILRAPREKFPEDPSPIREGVAPLKDAKKDGVPPDARWTKISRKLVNPEALELGKERYEARDDFVIVLRVLSRDEVQGYAEVTQKLRAAREEAEEIEASNERRRARRERHERHKRERTSGERSEHVERRRHGHSESDTTDEEDGEDERPKMLDAPPPRKGKVGSSNFEEMMMNGLGNSQAPTSVAPSVSSRGKGYD</sequence>
<dbReference type="Proteomes" id="UP000431533">
    <property type="component" value="Unassembled WGS sequence"/>
</dbReference>
<feature type="compositionally biased region" description="Low complexity" evidence="1">
    <location>
        <begin position="475"/>
        <end position="491"/>
    </location>
</feature>
<dbReference type="PANTHER" id="PTHR42081:SF1">
    <property type="entry name" value="ZINC FINGER PROTEIN DHHC DOMAIN CONTAINING PROTEIN"/>
    <property type="match status" value="1"/>
</dbReference>
<feature type="region of interest" description="Disordered" evidence="1">
    <location>
        <begin position="70"/>
        <end position="103"/>
    </location>
</feature>
<feature type="compositionally biased region" description="Basic and acidic residues" evidence="1">
    <location>
        <begin position="587"/>
        <end position="598"/>
    </location>
</feature>
<feature type="compositionally biased region" description="Basic and acidic residues" evidence="1">
    <location>
        <begin position="506"/>
        <end position="549"/>
    </location>
</feature>
<feature type="compositionally biased region" description="Basic and acidic residues" evidence="1">
    <location>
        <begin position="661"/>
        <end position="673"/>
    </location>
</feature>
<name>A0A8H8RAK5_9HELO</name>
<feature type="compositionally biased region" description="Basic and acidic residues" evidence="1">
    <location>
        <begin position="338"/>
        <end position="373"/>
    </location>
</feature>
<dbReference type="Pfam" id="PF26118">
    <property type="entry name" value="DUF8035"/>
    <property type="match status" value="1"/>
</dbReference>
<feature type="compositionally biased region" description="Acidic residues" evidence="1">
    <location>
        <begin position="862"/>
        <end position="871"/>
    </location>
</feature>
<feature type="compositionally biased region" description="Basic residues" evidence="1">
    <location>
        <begin position="828"/>
        <end position="841"/>
    </location>
</feature>
<reference evidence="3 4" key="1">
    <citation type="submission" date="2018-05" db="EMBL/GenBank/DDBJ databases">
        <title>Genome sequencing and assembly of the regulated plant pathogen Lachnellula willkommii and related sister species for the development of diagnostic species identification markers.</title>
        <authorList>
            <person name="Giroux E."/>
            <person name="Bilodeau G."/>
        </authorList>
    </citation>
    <scope>NUCLEOTIDE SEQUENCE [LARGE SCALE GENOMIC DNA]</scope>
    <source>
        <strain evidence="3 4">CBS 185.66</strain>
    </source>
</reference>
<organism evidence="3 4">
    <name type="scientific">Lachnellula hyalina</name>
    <dbReference type="NCBI Taxonomy" id="1316788"/>
    <lineage>
        <taxon>Eukaryota</taxon>
        <taxon>Fungi</taxon>
        <taxon>Dikarya</taxon>
        <taxon>Ascomycota</taxon>
        <taxon>Pezizomycotina</taxon>
        <taxon>Leotiomycetes</taxon>
        <taxon>Helotiales</taxon>
        <taxon>Lachnaceae</taxon>
        <taxon>Lachnellula</taxon>
    </lineage>
</organism>
<evidence type="ECO:0000313" key="3">
    <source>
        <dbReference type="EMBL" id="TVY30608.1"/>
    </source>
</evidence>
<feature type="region of interest" description="Disordered" evidence="1">
    <location>
        <begin position="812"/>
        <end position="921"/>
    </location>
</feature>